<dbReference type="AlphaFoldDB" id="A0A1E8PTF7"/>
<gene>
    <name evidence="1" type="ORF">BA896_008220</name>
</gene>
<reference evidence="1 2" key="1">
    <citation type="submission" date="2016-10" db="EMBL/GenBank/DDBJ databases">
        <title>Updated version of Genome Assembly of Janthinobacterium lividum ERGS5:01.</title>
        <authorList>
            <person name="Kumar R."/>
            <person name="Acharya V."/>
            <person name="Singh D."/>
        </authorList>
    </citation>
    <scope>NUCLEOTIDE SEQUENCE [LARGE SCALE GENOMIC DNA]</scope>
    <source>
        <strain evidence="1 2">ERGS5:01</strain>
    </source>
</reference>
<sequence length="94" mass="11169">MPCCLSDDRPKANILQKSMTAERTGKPSSLTFAFLDFRRTTSLFSRMDRMERMERMERVEGRWQRMAYSRGMTAHTRVRCVFHVKQKCPLPLYC</sequence>
<dbReference type="Proteomes" id="UP000092634">
    <property type="component" value="Unassembled WGS sequence"/>
</dbReference>
<proteinExistence type="predicted"/>
<protein>
    <submittedName>
        <fullName evidence="1">Uncharacterized protein</fullName>
    </submittedName>
</protein>
<name>A0A1E8PTF7_9BURK</name>
<accession>A0A1E8PTF7</accession>
<evidence type="ECO:0000313" key="1">
    <source>
        <dbReference type="EMBL" id="OFJ48889.1"/>
    </source>
</evidence>
<comment type="caution">
    <text evidence="1">The sequence shown here is derived from an EMBL/GenBank/DDBJ whole genome shotgun (WGS) entry which is preliminary data.</text>
</comment>
<dbReference type="EMBL" id="MAQB02000001">
    <property type="protein sequence ID" value="OFJ48889.1"/>
    <property type="molecule type" value="Genomic_DNA"/>
</dbReference>
<evidence type="ECO:0000313" key="2">
    <source>
        <dbReference type="Proteomes" id="UP000092634"/>
    </source>
</evidence>
<organism evidence="1 2">
    <name type="scientific">Janthinobacterium lividum</name>
    <dbReference type="NCBI Taxonomy" id="29581"/>
    <lineage>
        <taxon>Bacteria</taxon>
        <taxon>Pseudomonadati</taxon>
        <taxon>Pseudomonadota</taxon>
        <taxon>Betaproteobacteria</taxon>
        <taxon>Burkholderiales</taxon>
        <taxon>Oxalobacteraceae</taxon>
        <taxon>Janthinobacterium</taxon>
    </lineage>
</organism>